<evidence type="ECO:0008006" key="4">
    <source>
        <dbReference type="Google" id="ProtNLM"/>
    </source>
</evidence>
<keyword evidence="1" id="KW-0472">Membrane</keyword>
<proteinExistence type="predicted"/>
<dbReference type="Proteomes" id="UP000235015">
    <property type="component" value="Unassembled WGS sequence"/>
</dbReference>
<comment type="caution">
    <text evidence="2">The sequence shown here is derived from an EMBL/GenBank/DDBJ whole genome shotgun (WGS) entry which is preliminary data.</text>
</comment>
<dbReference type="RefSeq" id="WP_273438068.1">
    <property type="nucleotide sequence ID" value="NZ_PKUN01000003.1"/>
</dbReference>
<dbReference type="AlphaFoldDB" id="A0A2N6CZR5"/>
<sequence>MKRLINLFVDICLLRAAPQDLPVASFLVTFTLLLNLLTGTIVIVGNFNSVVPALLAQLMDLALLALLVRLALNYQRHAGRFTQAISALFGCGVLINLVAMPLQLMIGDDPRVSPLGGLGVLFYVMLVIWGMVVVAHILRHTFEIRFGNGMLLSIGYFMLINWLVELIFPRSS</sequence>
<dbReference type="STRING" id="1111735.GCA_000428045_04069"/>
<accession>A0A2N6CZR5</accession>
<evidence type="ECO:0000256" key="1">
    <source>
        <dbReference type="SAM" id="Phobius"/>
    </source>
</evidence>
<reference evidence="2 3" key="1">
    <citation type="submission" date="2017-11" db="EMBL/GenBank/DDBJ databases">
        <title>Genome-resolved metagenomics identifies genetic mobility, metabolic interactions, and unexpected diversity in perchlorate-reducing communities.</title>
        <authorList>
            <person name="Barnum T.P."/>
            <person name="Figueroa I.A."/>
            <person name="Carlstrom C.I."/>
            <person name="Lucas L.N."/>
            <person name="Engelbrektson A.L."/>
            <person name="Coates J.D."/>
        </authorList>
    </citation>
    <scope>NUCLEOTIDE SEQUENCE [LARGE SCALE GENOMIC DNA]</scope>
    <source>
        <strain evidence="2">BM301</strain>
    </source>
</reference>
<name>A0A2N6CZR5_9GAMM</name>
<feature type="transmembrane region" description="Helical" evidence="1">
    <location>
        <begin position="50"/>
        <end position="72"/>
    </location>
</feature>
<evidence type="ECO:0000313" key="3">
    <source>
        <dbReference type="Proteomes" id="UP000235015"/>
    </source>
</evidence>
<feature type="transmembrane region" description="Helical" evidence="1">
    <location>
        <begin position="118"/>
        <end position="138"/>
    </location>
</feature>
<gene>
    <name evidence="2" type="ORF">C0630_04745</name>
</gene>
<keyword evidence="1" id="KW-1133">Transmembrane helix</keyword>
<feature type="transmembrane region" description="Helical" evidence="1">
    <location>
        <begin position="84"/>
        <end position="106"/>
    </location>
</feature>
<dbReference type="EMBL" id="PKUN01000003">
    <property type="protein sequence ID" value="PLX62877.1"/>
    <property type="molecule type" value="Genomic_DNA"/>
</dbReference>
<keyword evidence="1" id="KW-0812">Transmembrane</keyword>
<feature type="transmembrane region" description="Helical" evidence="1">
    <location>
        <begin position="150"/>
        <end position="168"/>
    </location>
</feature>
<feature type="transmembrane region" description="Helical" evidence="1">
    <location>
        <begin position="21"/>
        <end position="44"/>
    </location>
</feature>
<protein>
    <recommendedName>
        <fullName evidence="4">Yip1 domain-containing protein</fullName>
    </recommendedName>
</protein>
<organism evidence="2 3">
    <name type="scientific">Sedimenticola selenatireducens</name>
    <dbReference type="NCBI Taxonomy" id="191960"/>
    <lineage>
        <taxon>Bacteria</taxon>
        <taxon>Pseudomonadati</taxon>
        <taxon>Pseudomonadota</taxon>
        <taxon>Gammaproteobacteria</taxon>
        <taxon>Chromatiales</taxon>
        <taxon>Sedimenticolaceae</taxon>
        <taxon>Sedimenticola</taxon>
    </lineage>
</organism>
<evidence type="ECO:0000313" key="2">
    <source>
        <dbReference type="EMBL" id="PLX62877.1"/>
    </source>
</evidence>